<dbReference type="Proteomes" id="UP000237000">
    <property type="component" value="Unassembled WGS sequence"/>
</dbReference>
<evidence type="ECO:0000313" key="1">
    <source>
        <dbReference type="EMBL" id="PON62778.1"/>
    </source>
</evidence>
<feature type="non-terminal residue" evidence="1">
    <location>
        <position position="1"/>
    </location>
</feature>
<evidence type="ECO:0000313" key="2">
    <source>
        <dbReference type="Proteomes" id="UP000237000"/>
    </source>
</evidence>
<comment type="caution">
    <text evidence="1">The sequence shown here is derived from an EMBL/GenBank/DDBJ whole genome shotgun (WGS) entry which is preliminary data.</text>
</comment>
<dbReference type="EMBL" id="JXTC01000343">
    <property type="protein sequence ID" value="PON62778.1"/>
    <property type="molecule type" value="Genomic_DNA"/>
</dbReference>
<keyword evidence="2" id="KW-1185">Reference proteome</keyword>
<name>A0A2P5CP08_TREOI</name>
<sequence>LSEAKALIVEACFLRIRVDLTTVNN</sequence>
<dbReference type="InParanoid" id="A0A2P5CP08"/>
<dbReference type="AlphaFoldDB" id="A0A2P5CP08"/>
<accession>A0A2P5CP08</accession>
<organism evidence="1 2">
    <name type="scientific">Trema orientale</name>
    <name type="common">Charcoal tree</name>
    <name type="synonym">Celtis orientalis</name>
    <dbReference type="NCBI Taxonomy" id="63057"/>
    <lineage>
        <taxon>Eukaryota</taxon>
        <taxon>Viridiplantae</taxon>
        <taxon>Streptophyta</taxon>
        <taxon>Embryophyta</taxon>
        <taxon>Tracheophyta</taxon>
        <taxon>Spermatophyta</taxon>
        <taxon>Magnoliopsida</taxon>
        <taxon>eudicotyledons</taxon>
        <taxon>Gunneridae</taxon>
        <taxon>Pentapetalae</taxon>
        <taxon>rosids</taxon>
        <taxon>fabids</taxon>
        <taxon>Rosales</taxon>
        <taxon>Cannabaceae</taxon>
        <taxon>Trema</taxon>
    </lineage>
</organism>
<protein>
    <submittedName>
        <fullName evidence="1">Uncharacterized protein</fullName>
    </submittedName>
</protein>
<gene>
    <name evidence="1" type="ORF">TorRG33x02_277940</name>
</gene>
<reference evidence="2" key="1">
    <citation type="submission" date="2016-06" db="EMBL/GenBank/DDBJ databases">
        <title>Parallel loss of symbiosis genes in relatives of nitrogen-fixing non-legume Parasponia.</title>
        <authorList>
            <person name="Van Velzen R."/>
            <person name="Holmer R."/>
            <person name="Bu F."/>
            <person name="Rutten L."/>
            <person name="Van Zeijl A."/>
            <person name="Liu W."/>
            <person name="Santuari L."/>
            <person name="Cao Q."/>
            <person name="Sharma T."/>
            <person name="Shen D."/>
            <person name="Roswanjaya Y."/>
            <person name="Wardhani T."/>
            <person name="Kalhor M.S."/>
            <person name="Jansen J."/>
            <person name="Van den Hoogen J."/>
            <person name="Gungor B."/>
            <person name="Hartog M."/>
            <person name="Hontelez J."/>
            <person name="Verver J."/>
            <person name="Yang W.-C."/>
            <person name="Schijlen E."/>
            <person name="Repin R."/>
            <person name="Schilthuizen M."/>
            <person name="Schranz E."/>
            <person name="Heidstra R."/>
            <person name="Miyata K."/>
            <person name="Fedorova E."/>
            <person name="Kohlen W."/>
            <person name="Bisseling T."/>
            <person name="Smit S."/>
            <person name="Geurts R."/>
        </authorList>
    </citation>
    <scope>NUCLEOTIDE SEQUENCE [LARGE SCALE GENOMIC DNA]</scope>
    <source>
        <strain evidence="2">cv. RG33-2</strain>
    </source>
</reference>
<proteinExistence type="predicted"/>